<dbReference type="InterPro" id="IPR050131">
    <property type="entry name" value="Peptidase_S8_subtilisin-like"/>
</dbReference>
<evidence type="ECO:0000256" key="1">
    <source>
        <dbReference type="ARBA" id="ARBA00011073"/>
    </source>
</evidence>
<dbReference type="PROSITE" id="PS51892">
    <property type="entry name" value="SUBTILASE"/>
    <property type="match status" value="1"/>
</dbReference>
<dbReference type="SUPFAM" id="SSF52743">
    <property type="entry name" value="Subtilisin-like"/>
    <property type="match status" value="1"/>
</dbReference>
<keyword evidence="9" id="KW-1185">Reference proteome</keyword>
<reference evidence="8 9" key="1">
    <citation type="submission" date="2016-10" db="EMBL/GenBank/DDBJ databases">
        <authorList>
            <person name="de Groot N.N."/>
        </authorList>
    </citation>
    <scope>NUCLEOTIDE SEQUENCE [LARGE SCALE GENOMIC DNA]</scope>
    <source>
        <strain evidence="8 9">DSM 6059</strain>
    </source>
</reference>
<keyword evidence="4 6" id="KW-0720">Serine protease</keyword>
<dbReference type="Pfam" id="PF00082">
    <property type="entry name" value="Peptidase_S8"/>
    <property type="match status" value="1"/>
</dbReference>
<comment type="similarity">
    <text evidence="1 6">Belongs to the peptidase S8 family.</text>
</comment>
<dbReference type="STRING" id="1123010.SAMN02745724_04193"/>
<keyword evidence="2 6" id="KW-0645">Protease</keyword>
<evidence type="ECO:0000313" key="8">
    <source>
        <dbReference type="EMBL" id="SFD31976.1"/>
    </source>
</evidence>
<keyword evidence="3 6" id="KW-0378">Hydrolase</keyword>
<dbReference type="PRINTS" id="PR00723">
    <property type="entry name" value="SUBTILISIN"/>
</dbReference>
<dbReference type="GO" id="GO:0006508">
    <property type="term" value="P:proteolysis"/>
    <property type="evidence" value="ECO:0007669"/>
    <property type="project" value="UniProtKB-KW"/>
</dbReference>
<dbReference type="CDD" id="cd07487">
    <property type="entry name" value="Peptidases_S8_1"/>
    <property type="match status" value="1"/>
</dbReference>
<feature type="active site" description="Charge relay system" evidence="5 6">
    <location>
        <position position="181"/>
    </location>
</feature>
<dbReference type="Gene3D" id="3.40.50.200">
    <property type="entry name" value="Peptidase S8/S53 domain"/>
    <property type="match status" value="1"/>
</dbReference>
<dbReference type="InterPro" id="IPR000209">
    <property type="entry name" value="Peptidase_S8/S53_dom"/>
</dbReference>
<evidence type="ECO:0000256" key="3">
    <source>
        <dbReference type="ARBA" id="ARBA00022801"/>
    </source>
</evidence>
<evidence type="ECO:0000313" key="9">
    <source>
        <dbReference type="Proteomes" id="UP000198862"/>
    </source>
</evidence>
<proteinExistence type="inferred from homology"/>
<dbReference type="OrthoDB" id="9790784at2"/>
<protein>
    <submittedName>
        <fullName evidence="8">Serine protease AprX</fullName>
    </submittedName>
</protein>
<dbReference type="GO" id="GO:0004252">
    <property type="term" value="F:serine-type endopeptidase activity"/>
    <property type="evidence" value="ECO:0007669"/>
    <property type="project" value="UniProtKB-UniRule"/>
</dbReference>
<evidence type="ECO:0000256" key="4">
    <source>
        <dbReference type="ARBA" id="ARBA00022825"/>
    </source>
</evidence>
<dbReference type="InterPro" id="IPR036852">
    <property type="entry name" value="Peptidase_S8/S53_dom_sf"/>
</dbReference>
<dbReference type="AlphaFoldDB" id="A0A1I1RC69"/>
<dbReference type="PANTHER" id="PTHR43806">
    <property type="entry name" value="PEPTIDASE S8"/>
    <property type="match status" value="1"/>
</dbReference>
<sequence length="574" mass="61966">MRVKSFKAKPITVIGIFSLVVGAVLSYLSSTISKSGSQQQSYLLQAKNISVLKKALNRLHVKPSHELAIINSFAVDLTSEQLKVLKQYGDFKVTKNSDVKLSGSVASAYSEQISVVNKIVNATSAHQVNNYGAGVTMAFLDTGLRQLTGIRADVYGLQKTYGTYDAINDKTLNNDNEINGHGTHVSSIAGNSELDIYGKPMGVAPNARMVGIKAFDFEGKGTYADIIRGIDWAVKYKDTLNIRVLNMSFSGPPRSYYWDDPLNQAVMKAWQSGIVVVASAGNKGPDPMSIGVPGNNPYIITVGAMTDHYTPDNTNDDRLTSFSSAGPTVEGFVKPDLVAPGGHMVGLLPSNTRLAKDHPEAHDGGKYFTMSGTSQATGVVTGIVALMLSQDPSLSPDDVKCRLLSTAKAAFSDEDTFAYSIFQQGSGLVDAQGAISSTQRECANQSLDVALDLAGTEHYGGPANRNKDGEFYIISPDGSVLNDGGTIWRDGGTIWRDGGTIWRDGGTIWRDGGTIWRDGGTVWRDGGYSWNDGGTIWRDGYPQNDGGTIWRDGGFIWRDTIENDSKVNHWVDQE</sequence>
<dbReference type="PANTHER" id="PTHR43806:SF11">
    <property type="entry name" value="CEREVISIN-RELATED"/>
    <property type="match status" value="1"/>
</dbReference>
<feature type="active site" description="Charge relay system" evidence="5 6">
    <location>
        <position position="374"/>
    </location>
</feature>
<dbReference type="RefSeq" id="WP_091989308.1">
    <property type="nucleotide sequence ID" value="NZ_FOLO01000048.1"/>
</dbReference>
<dbReference type="Proteomes" id="UP000198862">
    <property type="component" value="Unassembled WGS sequence"/>
</dbReference>
<organism evidence="8 9">
    <name type="scientific">Pseudoalteromonas denitrificans DSM 6059</name>
    <dbReference type="NCBI Taxonomy" id="1123010"/>
    <lineage>
        <taxon>Bacteria</taxon>
        <taxon>Pseudomonadati</taxon>
        <taxon>Pseudomonadota</taxon>
        <taxon>Gammaproteobacteria</taxon>
        <taxon>Alteromonadales</taxon>
        <taxon>Pseudoalteromonadaceae</taxon>
        <taxon>Pseudoalteromonas</taxon>
    </lineage>
</organism>
<evidence type="ECO:0000259" key="7">
    <source>
        <dbReference type="Pfam" id="PF00082"/>
    </source>
</evidence>
<feature type="domain" description="Peptidase S8/S53" evidence="7">
    <location>
        <begin position="132"/>
        <end position="412"/>
    </location>
</feature>
<evidence type="ECO:0000256" key="5">
    <source>
        <dbReference type="PIRSR" id="PIRSR615500-1"/>
    </source>
</evidence>
<dbReference type="InterPro" id="IPR015500">
    <property type="entry name" value="Peptidase_S8_subtilisin-rel"/>
</dbReference>
<dbReference type="EMBL" id="FOLO01000048">
    <property type="protein sequence ID" value="SFD31976.1"/>
    <property type="molecule type" value="Genomic_DNA"/>
</dbReference>
<name>A0A1I1RC69_9GAMM</name>
<evidence type="ECO:0000256" key="6">
    <source>
        <dbReference type="PROSITE-ProRule" id="PRU01240"/>
    </source>
</evidence>
<evidence type="ECO:0000256" key="2">
    <source>
        <dbReference type="ARBA" id="ARBA00022670"/>
    </source>
</evidence>
<feature type="active site" description="Charge relay system" evidence="5 6">
    <location>
        <position position="141"/>
    </location>
</feature>
<gene>
    <name evidence="8" type="ORF">SAMN02745724_04193</name>
</gene>
<accession>A0A1I1RC69</accession>